<evidence type="ECO:0000259" key="2">
    <source>
        <dbReference type="PROSITE" id="PS50888"/>
    </source>
</evidence>
<dbReference type="InterPro" id="IPR050359">
    <property type="entry name" value="bHLH_transcription_factors"/>
</dbReference>
<organism evidence="3 4">
    <name type="scientific">Porites evermanni</name>
    <dbReference type="NCBI Taxonomy" id="104178"/>
    <lineage>
        <taxon>Eukaryota</taxon>
        <taxon>Metazoa</taxon>
        <taxon>Cnidaria</taxon>
        <taxon>Anthozoa</taxon>
        <taxon>Hexacorallia</taxon>
        <taxon>Scleractinia</taxon>
        <taxon>Fungiina</taxon>
        <taxon>Poritidae</taxon>
        <taxon>Porites</taxon>
    </lineage>
</organism>
<protein>
    <recommendedName>
        <fullName evidence="2">BHLH domain-containing protein</fullName>
    </recommendedName>
</protein>
<reference evidence="3 4" key="1">
    <citation type="submission" date="2022-05" db="EMBL/GenBank/DDBJ databases">
        <authorList>
            <consortium name="Genoscope - CEA"/>
            <person name="William W."/>
        </authorList>
    </citation>
    <scope>NUCLEOTIDE SEQUENCE [LARGE SCALE GENOMIC DNA]</scope>
</reference>
<dbReference type="Proteomes" id="UP001159427">
    <property type="component" value="Unassembled WGS sequence"/>
</dbReference>
<evidence type="ECO:0000313" key="3">
    <source>
        <dbReference type="EMBL" id="CAH3016059.1"/>
    </source>
</evidence>
<dbReference type="InterPro" id="IPR011598">
    <property type="entry name" value="bHLH_dom"/>
</dbReference>
<proteinExistence type="predicted"/>
<dbReference type="Gene3D" id="4.10.280.10">
    <property type="entry name" value="Helix-loop-helix DNA-binding domain"/>
    <property type="match status" value="1"/>
</dbReference>
<evidence type="ECO:0000313" key="4">
    <source>
        <dbReference type="Proteomes" id="UP001159427"/>
    </source>
</evidence>
<dbReference type="SMART" id="SM00353">
    <property type="entry name" value="HLH"/>
    <property type="match status" value="1"/>
</dbReference>
<comment type="caution">
    <text evidence="3">The sequence shown here is derived from an EMBL/GenBank/DDBJ whole genome shotgun (WGS) entry which is preliminary data.</text>
</comment>
<dbReference type="InterPro" id="IPR036638">
    <property type="entry name" value="HLH_DNA-bd_sf"/>
</dbReference>
<sequence>MISEISVMDTDKNGIPTQCSFTRNEETPRATQIAPENRRRLQENFSSSTFADSSPKRPTKSYPLDPRLRRIRANSRERRRIQAINDAMEALRKVIPNTESKRKLTKLELLRLAREYIRDLSEILCADRQKIGEQVINVDLSYPHYSDFFVDSFYTS</sequence>
<name>A0ABN8LPQ5_9CNID</name>
<feature type="region of interest" description="Disordered" evidence="1">
    <location>
        <begin position="1"/>
        <end position="64"/>
    </location>
</feature>
<feature type="compositionally biased region" description="Polar residues" evidence="1">
    <location>
        <begin position="43"/>
        <end position="52"/>
    </location>
</feature>
<dbReference type="SUPFAM" id="SSF47459">
    <property type="entry name" value="HLH, helix-loop-helix DNA-binding domain"/>
    <property type="match status" value="1"/>
</dbReference>
<dbReference type="PANTHER" id="PTHR19290">
    <property type="entry name" value="BASIC HELIX-LOOP-HELIX PROTEIN NEUROGENIN-RELATED"/>
    <property type="match status" value="1"/>
</dbReference>
<gene>
    <name evidence="3" type="ORF">PEVE_00025263</name>
</gene>
<dbReference type="EMBL" id="CALNXI010000034">
    <property type="protein sequence ID" value="CAH3016059.1"/>
    <property type="molecule type" value="Genomic_DNA"/>
</dbReference>
<dbReference type="Pfam" id="PF00010">
    <property type="entry name" value="HLH"/>
    <property type="match status" value="1"/>
</dbReference>
<accession>A0ABN8LPQ5</accession>
<evidence type="ECO:0000256" key="1">
    <source>
        <dbReference type="SAM" id="MobiDB-lite"/>
    </source>
</evidence>
<keyword evidence="4" id="KW-1185">Reference proteome</keyword>
<dbReference type="PROSITE" id="PS50888">
    <property type="entry name" value="BHLH"/>
    <property type="match status" value="1"/>
</dbReference>
<feature type="domain" description="BHLH" evidence="2">
    <location>
        <begin position="68"/>
        <end position="120"/>
    </location>
</feature>
<dbReference type="CDD" id="cd11390">
    <property type="entry name" value="bHLH_TS"/>
    <property type="match status" value="1"/>
</dbReference>
<dbReference type="PANTHER" id="PTHR19290:SF163">
    <property type="entry name" value="BASIC HELIX-LOOP-HELIX NEURAL TRANSCRIPTION FACTOR TAP"/>
    <property type="match status" value="1"/>
</dbReference>